<sequence length="62" mass="7224">MPVFNRQKQNDQNHENSTPTDQNRTGKNSKATNRGDDTEQKLKLDKEVWRTPKKRSDDVPIS</sequence>
<evidence type="ECO:0000313" key="2">
    <source>
        <dbReference type="EMBL" id="SHH63210.1"/>
    </source>
</evidence>
<dbReference type="AlphaFoldDB" id="A0A1M5UJW3"/>
<gene>
    <name evidence="2" type="ORF">SAMN02745124_01205</name>
</gene>
<organism evidence="2 3">
    <name type="scientific">Desulfofustis glycolicus DSM 9705</name>
    <dbReference type="NCBI Taxonomy" id="1121409"/>
    <lineage>
        <taxon>Bacteria</taxon>
        <taxon>Pseudomonadati</taxon>
        <taxon>Thermodesulfobacteriota</taxon>
        <taxon>Desulfobulbia</taxon>
        <taxon>Desulfobulbales</taxon>
        <taxon>Desulfocapsaceae</taxon>
        <taxon>Desulfofustis</taxon>
    </lineage>
</organism>
<feature type="compositionally biased region" description="Basic and acidic residues" evidence="1">
    <location>
        <begin position="33"/>
        <end position="62"/>
    </location>
</feature>
<feature type="region of interest" description="Disordered" evidence="1">
    <location>
        <begin position="1"/>
        <end position="62"/>
    </location>
</feature>
<dbReference type="STRING" id="1121409.SAMN02745124_01205"/>
<keyword evidence="3" id="KW-1185">Reference proteome</keyword>
<reference evidence="2 3" key="1">
    <citation type="submission" date="2016-11" db="EMBL/GenBank/DDBJ databases">
        <authorList>
            <person name="Jaros S."/>
            <person name="Januszkiewicz K."/>
            <person name="Wedrychowicz H."/>
        </authorList>
    </citation>
    <scope>NUCLEOTIDE SEQUENCE [LARGE SCALE GENOMIC DNA]</scope>
    <source>
        <strain evidence="2 3">DSM 9705</strain>
    </source>
</reference>
<proteinExistence type="predicted"/>
<protein>
    <submittedName>
        <fullName evidence="2">Uncharacterized protein</fullName>
    </submittedName>
</protein>
<dbReference type="Proteomes" id="UP000184139">
    <property type="component" value="Unassembled WGS sequence"/>
</dbReference>
<dbReference type="EMBL" id="FQXS01000005">
    <property type="protein sequence ID" value="SHH63210.1"/>
    <property type="molecule type" value="Genomic_DNA"/>
</dbReference>
<feature type="compositionally biased region" description="Polar residues" evidence="1">
    <location>
        <begin position="15"/>
        <end position="32"/>
    </location>
</feature>
<evidence type="ECO:0000256" key="1">
    <source>
        <dbReference type="SAM" id="MobiDB-lite"/>
    </source>
</evidence>
<evidence type="ECO:0000313" key="3">
    <source>
        <dbReference type="Proteomes" id="UP000184139"/>
    </source>
</evidence>
<accession>A0A1M5UJW3</accession>
<name>A0A1M5UJW3_9BACT</name>